<sequence>MSKTSFTSKIIWFSSEALSRDFCSVVGDSNFWTECISSLDLVFLLLVVVNPHPKIFFDLVFYFLDRMEGKEGERERNIHVRVTLIACLLRDLERGWGSHLKPRYVLLIGNQTHKRSVLRLMLHLLSQTGQG</sequence>
<name>A0A7J8HHB0_MOLMO</name>
<reference evidence="1 2" key="1">
    <citation type="journal article" date="2020" name="Nature">
        <title>Six reference-quality genomes reveal evolution of bat adaptations.</title>
        <authorList>
            <person name="Jebb D."/>
            <person name="Huang Z."/>
            <person name="Pippel M."/>
            <person name="Hughes G.M."/>
            <person name="Lavrichenko K."/>
            <person name="Devanna P."/>
            <person name="Winkler S."/>
            <person name="Jermiin L.S."/>
            <person name="Skirmuntt E.C."/>
            <person name="Katzourakis A."/>
            <person name="Burkitt-Gray L."/>
            <person name="Ray D.A."/>
            <person name="Sullivan K.A.M."/>
            <person name="Roscito J.G."/>
            <person name="Kirilenko B.M."/>
            <person name="Davalos L.M."/>
            <person name="Corthals A.P."/>
            <person name="Power M.L."/>
            <person name="Jones G."/>
            <person name="Ransome R.D."/>
            <person name="Dechmann D.K.N."/>
            <person name="Locatelli A.G."/>
            <person name="Puechmaille S.J."/>
            <person name="Fedrigo O."/>
            <person name="Jarvis E.D."/>
            <person name="Hiller M."/>
            <person name="Vernes S.C."/>
            <person name="Myers E.W."/>
            <person name="Teeling E.C."/>
        </authorList>
    </citation>
    <scope>NUCLEOTIDE SEQUENCE [LARGE SCALE GENOMIC DNA]</scope>
    <source>
        <strain evidence="1">MMolMol1</strain>
        <tissue evidence="1">Muscle</tissue>
    </source>
</reference>
<protein>
    <submittedName>
        <fullName evidence="1">Uncharacterized protein</fullName>
    </submittedName>
</protein>
<dbReference type="AlphaFoldDB" id="A0A7J8HHB0"/>
<accession>A0A7J8HHB0</accession>
<dbReference type="Proteomes" id="UP000550707">
    <property type="component" value="Unassembled WGS sequence"/>
</dbReference>
<keyword evidence="2" id="KW-1185">Reference proteome</keyword>
<evidence type="ECO:0000313" key="1">
    <source>
        <dbReference type="EMBL" id="KAF6471667.1"/>
    </source>
</evidence>
<dbReference type="InParanoid" id="A0A7J8HHB0"/>
<dbReference type="EMBL" id="JACASF010000006">
    <property type="protein sequence ID" value="KAF6471667.1"/>
    <property type="molecule type" value="Genomic_DNA"/>
</dbReference>
<gene>
    <name evidence="1" type="ORF">HJG59_011039</name>
</gene>
<proteinExistence type="predicted"/>
<organism evidence="1 2">
    <name type="scientific">Molossus molossus</name>
    <name type="common">Pallas' mastiff bat</name>
    <name type="synonym">Vespertilio molossus</name>
    <dbReference type="NCBI Taxonomy" id="27622"/>
    <lineage>
        <taxon>Eukaryota</taxon>
        <taxon>Metazoa</taxon>
        <taxon>Chordata</taxon>
        <taxon>Craniata</taxon>
        <taxon>Vertebrata</taxon>
        <taxon>Euteleostomi</taxon>
        <taxon>Mammalia</taxon>
        <taxon>Eutheria</taxon>
        <taxon>Laurasiatheria</taxon>
        <taxon>Chiroptera</taxon>
        <taxon>Yangochiroptera</taxon>
        <taxon>Molossidae</taxon>
        <taxon>Molossus</taxon>
    </lineage>
</organism>
<evidence type="ECO:0000313" key="2">
    <source>
        <dbReference type="Proteomes" id="UP000550707"/>
    </source>
</evidence>
<comment type="caution">
    <text evidence="1">The sequence shown here is derived from an EMBL/GenBank/DDBJ whole genome shotgun (WGS) entry which is preliminary data.</text>
</comment>